<comment type="similarity">
    <text evidence="1 2">Belongs to the outer membrane factor (OMF) (TC 1.B.17) family.</text>
</comment>
<sequence length="521" mass="54307">MKTLLPTQALAARSHAPRLPRALGALAACSAFALAGCAMGPTGEPPAMPQPEHYGAQAQPAQTVAAQGVAQQFVTGAEPVPQWWTLYGSDTLDALVNEGLANSPDLAAADHSLQAAREQLRGQIGSSLLPTVDAIGIAQRQQAPAIPQFGIDQLQYALFAGLIDVRYTFDVFGATRLNNAALASRVNVQAFQFEAARRALAANIVASALGAATLHAQIDTTEQLIALANAQADDVQKRYALGSASRTDLLNAQQSAASLAANLPGLRQQWAAQRHALAVLIGRTPDQAPPDLDLASLAVPPQVPVVVPSELLKTRPDIEAATATLTAAAAEVGAATAQMYPSITLSAALGQGGFSWPVVTSGAGALWAIGASLSQPIFHGGALLAQRRAALQSYDAANDTYKQTVLTAFRDVADRLAALEHDAQALDAASTSARTAQGVYEDTNARYKLGAVPWYAVRQSEQQWRNARLDEIRYRGTRLADTAALFQAMGNPPTNPATLGSGHEAQTAAIATSDAGTAQGK</sequence>
<accession>A0ABX5KPQ5</accession>
<keyword evidence="2" id="KW-0732">Signal</keyword>
<dbReference type="InterPro" id="IPR003423">
    <property type="entry name" value="OMP_efflux"/>
</dbReference>
<comment type="subcellular location">
    <subcellularLocation>
        <location evidence="2">Cell membrane</location>
        <topology evidence="2">Lipid-anchor</topology>
    </subcellularLocation>
</comment>
<feature type="chain" id="PRO_5045014252" evidence="2">
    <location>
        <begin position="36"/>
        <end position="521"/>
    </location>
</feature>
<dbReference type="PANTHER" id="PTHR30203">
    <property type="entry name" value="OUTER MEMBRANE CATION EFFLUX PROTEIN"/>
    <property type="match status" value="1"/>
</dbReference>
<proteinExistence type="inferred from homology"/>
<dbReference type="Gene3D" id="2.20.200.10">
    <property type="entry name" value="Outer membrane efflux proteins (OEP)"/>
    <property type="match status" value="1"/>
</dbReference>
<keyword evidence="2" id="KW-1134">Transmembrane beta strand</keyword>
<dbReference type="EMBL" id="QEOB01000007">
    <property type="protein sequence ID" value="PVX83144.1"/>
    <property type="molecule type" value="Genomic_DNA"/>
</dbReference>
<dbReference type="RefSeq" id="WP_116611281.1">
    <property type="nucleotide sequence ID" value="NZ_QEOB01000007.1"/>
</dbReference>
<dbReference type="Pfam" id="PF02321">
    <property type="entry name" value="OEP"/>
    <property type="match status" value="2"/>
</dbReference>
<comment type="caution">
    <text evidence="3">The sequence shown here is derived from an EMBL/GenBank/DDBJ whole genome shotgun (WGS) entry which is preliminary data.</text>
</comment>
<reference evidence="3 4" key="1">
    <citation type="submission" date="2018-05" db="EMBL/GenBank/DDBJ databases">
        <title>Genomic Encyclopedia of Type Strains, Phase IV (KMG-V): Genome sequencing to study the core and pangenomes of soil and plant-associated prokaryotes.</title>
        <authorList>
            <person name="Whitman W."/>
        </authorList>
    </citation>
    <scope>NUCLEOTIDE SEQUENCE [LARGE SCALE GENOMIC DNA]</scope>
    <source>
        <strain evidence="3 4">SCZa-39</strain>
    </source>
</reference>
<dbReference type="NCBIfam" id="TIGR01845">
    <property type="entry name" value="outer_NodT"/>
    <property type="match status" value="1"/>
</dbReference>
<name>A0ABX5KPQ5_9BURK</name>
<keyword evidence="2" id="KW-0564">Palmitate</keyword>
<gene>
    <name evidence="3" type="ORF">C7402_10750</name>
</gene>
<dbReference type="Gene3D" id="1.20.1600.10">
    <property type="entry name" value="Outer membrane efflux proteins (OEP)"/>
    <property type="match status" value="1"/>
</dbReference>
<evidence type="ECO:0000256" key="2">
    <source>
        <dbReference type="RuleBase" id="RU362097"/>
    </source>
</evidence>
<organism evidence="3 4">
    <name type="scientific">Paraburkholderia unamae</name>
    <dbReference type="NCBI Taxonomy" id="219649"/>
    <lineage>
        <taxon>Bacteria</taxon>
        <taxon>Pseudomonadati</taxon>
        <taxon>Pseudomonadota</taxon>
        <taxon>Betaproteobacteria</taxon>
        <taxon>Burkholderiales</taxon>
        <taxon>Burkholderiaceae</taxon>
        <taxon>Paraburkholderia</taxon>
    </lineage>
</organism>
<evidence type="ECO:0000256" key="1">
    <source>
        <dbReference type="ARBA" id="ARBA00007613"/>
    </source>
</evidence>
<evidence type="ECO:0000313" key="4">
    <source>
        <dbReference type="Proteomes" id="UP000245712"/>
    </source>
</evidence>
<keyword evidence="2 3" id="KW-0449">Lipoprotein</keyword>
<evidence type="ECO:0000313" key="3">
    <source>
        <dbReference type="EMBL" id="PVX83144.1"/>
    </source>
</evidence>
<dbReference type="SUPFAM" id="SSF56954">
    <property type="entry name" value="Outer membrane efflux proteins (OEP)"/>
    <property type="match status" value="1"/>
</dbReference>
<feature type="signal peptide" evidence="2">
    <location>
        <begin position="1"/>
        <end position="35"/>
    </location>
</feature>
<dbReference type="InterPro" id="IPR010131">
    <property type="entry name" value="MdtP/NodT-like"/>
</dbReference>
<dbReference type="Proteomes" id="UP000245712">
    <property type="component" value="Unassembled WGS sequence"/>
</dbReference>
<dbReference type="PANTHER" id="PTHR30203:SF33">
    <property type="entry name" value="BLR4455 PROTEIN"/>
    <property type="match status" value="1"/>
</dbReference>
<keyword evidence="4" id="KW-1185">Reference proteome</keyword>
<keyword evidence="2" id="KW-0812">Transmembrane</keyword>
<protein>
    <submittedName>
        <fullName evidence="3">NodT family efflux transporter outer membrane factor (OMF) lipoprotein</fullName>
    </submittedName>
</protein>
<keyword evidence="2" id="KW-0472">Membrane</keyword>